<dbReference type="RefSeq" id="WP_127740258.1">
    <property type="nucleotide sequence ID" value="NZ_CP196002.1"/>
</dbReference>
<organism evidence="2 3">
    <name type="scientific">Niallia taxi</name>
    <dbReference type="NCBI Taxonomy" id="2499688"/>
    <lineage>
        <taxon>Bacteria</taxon>
        <taxon>Bacillati</taxon>
        <taxon>Bacillota</taxon>
        <taxon>Bacilli</taxon>
        <taxon>Bacillales</taxon>
        <taxon>Bacillaceae</taxon>
        <taxon>Niallia</taxon>
    </lineage>
</organism>
<evidence type="ECO:0000256" key="1">
    <source>
        <dbReference type="ARBA" id="ARBA00007378"/>
    </source>
</evidence>
<dbReference type="GO" id="GO:0006979">
    <property type="term" value="P:response to oxidative stress"/>
    <property type="evidence" value="ECO:0007669"/>
    <property type="project" value="InterPro"/>
</dbReference>
<dbReference type="Pfam" id="PF02566">
    <property type="entry name" value="OsmC"/>
    <property type="match status" value="1"/>
</dbReference>
<dbReference type="SUPFAM" id="SSF82784">
    <property type="entry name" value="OsmC-like"/>
    <property type="match status" value="1"/>
</dbReference>
<proteinExistence type="inferred from homology"/>
<protein>
    <submittedName>
        <fullName evidence="2">Organic hydroperoxide resistance protein</fullName>
    </submittedName>
</protein>
<dbReference type="Gene3D" id="2.20.25.10">
    <property type="match status" value="1"/>
</dbReference>
<name>A0A437K6W0_9BACI</name>
<evidence type="ECO:0000313" key="2">
    <source>
        <dbReference type="EMBL" id="RVT59163.1"/>
    </source>
</evidence>
<dbReference type="Gene3D" id="3.30.300.20">
    <property type="match status" value="1"/>
</dbReference>
<dbReference type="NCBIfam" id="TIGR03561">
    <property type="entry name" value="organ_hyd_perox"/>
    <property type="match status" value="1"/>
</dbReference>
<dbReference type="InterPro" id="IPR019953">
    <property type="entry name" value="OHR"/>
</dbReference>
<dbReference type="InterPro" id="IPR036102">
    <property type="entry name" value="OsmC/Ohrsf"/>
</dbReference>
<comment type="caution">
    <text evidence="2">The sequence shown here is derived from an EMBL/GenBank/DDBJ whole genome shotgun (WGS) entry which is preliminary data.</text>
</comment>
<evidence type="ECO:0000313" key="3">
    <source>
        <dbReference type="Proteomes" id="UP000288024"/>
    </source>
</evidence>
<dbReference type="InterPro" id="IPR003718">
    <property type="entry name" value="OsmC/Ohr_fam"/>
</dbReference>
<dbReference type="PANTHER" id="PTHR33797:SF2">
    <property type="entry name" value="ORGANIC HYDROPEROXIDE RESISTANCE PROTEIN-LIKE"/>
    <property type="match status" value="1"/>
</dbReference>
<reference evidence="2 3" key="1">
    <citation type="submission" date="2019-01" db="EMBL/GenBank/DDBJ databases">
        <title>Bacillus sp. M5HDSG1-1, whole genome shotgun sequence.</title>
        <authorList>
            <person name="Tuo L."/>
        </authorList>
    </citation>
    <scope>NUCLEOTIDE SEQUENCE [LARGE SCALE GENOMIC DNA]</scope>
    <source>
        <strain evidence="2 3">M5HDSG1-1</strain>
    </source>
</reference>
<dbReference type="InterPro" id="IPR015946">
    <property type="entry name" value="KH_dom-like_a/b"/>
</dbReference>
<comment type="similarity">
    <text evidence="1">Belongs to the OsmC/Ohr family.</text>
</comment>
<gene>
    <name evidence="2" type="ORF">EM808_20500</name>
</gene>
<dbReference type="PANTHER" id="PTHR33797">
    <property type="entry name" value="ORGANIC HYDROPEROXIDE RESISTANCE PROTEIN-LIKE"/>
    <property type="match status" value="1"/>
</dbReference>
<keyword evidence="3" id="KW-1185">Reference proteome</keyword>
<sequence>MSDTLFTTTVKAVGGREGRVESEDYVIQLETAMPGTPRAKQIEDATNPEQLFAAGYAACFDSALQMIAGKERVKFESEVAASVSLVKDPTDQGFKLGVKLSVKGTGVDKATLEDLVHKAHNFCPYSKATRGNIEVTLEVIAA</sequence>
<dbReference type="Proteomes" id="UP000288024">
    <property type="component" value="Unassembled WGS sequence"/>
</dbReference>
<dbReference type="GeneID" id="87620187"/>
<dbReference type="AlphaFoldDB" id="A0A437K6W0"/>
<accession>A0A437K6W0</accession>
<dbReference type="EMBL" id="RZTZ01000010">
    <property type="protein sequence ID" value="RVT59163.1"/>
    <property type="molecule type" value="Genomic_DNA"/>
</dbReference>